<gene>
    <name evidence="12" type="ORF">EV383_1573</name>
</gene>
<dbReference type="InterPro" id="IPR017941">
    <property type="entry name" value="Rieske_2Fe-2S"/>
</dbReference>
<evidence type="ECO:0000256" key="10">
    <source>
        <dbReference type="SAM" id="MobiDB-lite"/>
    </source>
</evidence>
<dbReference type="EMBL" id="SHKL01000001">
    <property type="protein sequence ID" value="RZT84719.1"/>
    <property type="molecule type" value="Genomic_DNA"/>
</dbReference>
<evidence type="ECO:0000313" key="12">
    <source>
        <dbReference type="EMBL" id="RZT84719.1"/>
    </source>
</evidence>
<evidence type="ECO:0000256" key="1">
    <source>
        <dbReference type="ARBA" id="ARBA00002494"/>
    </source>
</evidence>
<keyword evidence="4" id="KW-0479">Metal-binding</keyword>
<dbReference type="GO" id="GO:0016020">
    <property type="term" value="C:membrane"/>
    <property type="evidence" value="ECO:0007669"/>
    <property type="project" value="InterPro"/>
</dbReference>
<evidence type="ECO:0000256" key="3">
    <source>
        <dbReference type="ARBA" id="ARBA00022714"/>
    </source>
</evidence>
<dbReference type="Gene3D" id="2.102.10.10">
    <property type="entry name" value="Rieske [2Fe-2S] iron-sulphur domain"/>
    <property type="match status" value="1"/>
</dbReference>
<reference evidence="12 13" key="1">
    <citation type="submission" date="2019-02" db="EMBL/GenBank/DDBJ databases">
        <title>Sequencing the genomes of 1000 actinobacteria strains.</title>
        <authorList>
            <person name="Klenk H.-P."/>
        </authorList>
    </citation>
    <scope>NUCLEOTIDE SEQUENCE [LARGE SCALE GENOMIC DNA]</scope>
    <source>
        <strain evidence="12 13">DSM 45779</strain>
    </source>
</reference>
<evidence type="ECO:0000256" key="4">
    <source>
        <dbReference type="ARBA" id="ARBA00022723"/>
    </source>
</evidence>
<dbReference type="AlphaFoldDB" id="A0A4Q7UX74"/>
<evidence type="ECO:0000259" key="11">
    <source>
        <dbReference type="PROSITE" id="PS51296"/>
    </source>
</evidence>
<dbReference type="InterPro" id="IPR014349">
    <property type="entry name" value="Rieske_Fe-S_prot"/>
</dbReference>
<dbReference type="GO" id="GO:0004497">
    <property type="term" value="F:monooxygenase activity"/>
    <property type="evidence" value="ECO:0007669"/>
    <property type="project" value="UniProtKB-ARBA"/>
</dbReference>
<feature type="region of interest" description="Disordered" evidence="10">
    <location>
        <begin position="48"/>
        <end position="75"/>
    </location>
</feature>
<evidence type="ECO:0000256" key="6">
    <source>
        <dbReference type="ARBA" id="ARBA00023014"/>
    </source>
</evidence>
<accession>A0A4Q7UX74</accession>
<organism evidence="12 13">
    <name type="scientific">Pseudonocardia sediminis</name>
    <dbReference type="NCBI Taxonomy" id="1397368"/>
    <lineage>
        <taxon>Bacteria</taxon>
        <taxon>Bacillati</taxon>
        <taxon>Actinomycetota</taxon>
        <taxon>Actinomycetes</taxon>
        <taxon>Pseudonocardiales</taxon>
        <taxon>Pseudonocardiaceae</taxon>
        <taxon>Pseudonocardia</taxon>
    </lineage>
</organism>
<comment type="function">
    <text evidence="1">Iron-sulfur subunit of the cytochrome bc1 complex, an essential component of the respiratory electron transport chain required for ATP synthesis. The bc1 complex catalyzes the oxidation of menaquinol and the reduction of cytochrome c in the respiratory chain. The bc1 complex operates through a Q-cycle mechanism that couples electron transfer to generation of the proton gradient that drives ATP synthesis.</text>
</comment>
<dbReference type="GO" id="GO:0016705">
    <property type="term" value="F:oxidoreductase activity, acting on paired donors, with incorporation or reduction of molecular oxygen"/>
    <property type="evidence" value="ECO:0007669"/>
    <property type="project" value="UniProtKB-ARBA"/>
</dbReference>
<keyword evidence="3" id="KW-0001">2Fe-2S</keyword>
<dbReference type="InterPro" id="IPR006311">
    <property type="entry name" value="TAT_signal"/>
</dbReference>
<dbReference type="Proteomes" id="UP000291591">
    <property type="component" value="Unassembled WGS sequence"/>
</dbReference>
<feature type="compositionally biased region" description="Low complexity" evidence="10">
    <location>
        <begin position="1"/>
        <end position="15"/>
    </location>
</feature>
<dbReference type="PROSITE" id="PS51296">
    <property type="entry name" value="RIESKE"/>
    <property type="match status" value="1"/>
</dbReference>
<feature type="domain" description="Rieske" evidence="11">
    <location>
        <begin position="72"/>
        <end position="163"/>
    </location>
</feature>
<dbReference type="SUPFAM" id="SSF50022">
    <property type="entry name" value="ISP domain"/>
    <property type="match status" value="1"/>
</dbReference>
<evidence type="ECO:0000256" key="8">
    <source>
        <dbReference type="ARBA" id="ARBA00029586"/>
    </source>
</evidence>
<protein>
    <recommendedName>
        <fullName evidence="2">Cytochrome bc1 complex Rieske iron-sulfur subunit</fullName>
    </recommendedName>
    <alternativeName>
        <fullName evidence="8">Cytochrome bc1 reductase complex subunit QcrA</fullName>
    </alternativeName>
</protein>
<comment type="caution">
    <text evidence="12">The sequence shown here is derived from an EMBL/GenBank/DDBJ whole genome shotgun (WGS) entry which is preliminary data.</text>
</comment>
<keyword evidence="7" id="KW-1015">Disulfide bond</keyword>
<evidence type="ECO:0000256" key="5">
    <source>
        <dbReference type="ARBA" id="ARBA00023004"/>
    </source>
</evidence>
<keyword evidence="6" id="KW-0411">Iron-sulfur</keyword>
<keyword evidence="13" id="KW-1185">Reference proteome</keyword>
<sequence>MSDTRPTPAVETPAEPEGRGPSMGRRAAIAGAGVAAVGLVAACSSGGSGDAAGGQPATDQPAADLPEGAPGTVLGPVSSVPVGGGVVFADQQVVVTQPAAGRFQGLSTVCPHQGCQVNAIRDGAVICPCHGSRFGLDGAVLEGPATTPLARRAVAVSGQNVTLA</sequence>
<comment type="cofactor">
    <cofactor evidence="9">
        <name>[2Fe-2S] cluster</name>
        <dbReference type="ChEBI" id="CHEBI:190135"/>
    </cofactor>
</comment>
<dbReference type="CDD" id="cd03467">
    <property type="entry name" value="Rieske"/>
    <property type="match status" value="1"/>
</dbReference>
<evidence type="ECO:0000256" key="9">
    <source>
        <dbReference type="ARBA" id="ARBA00034078"/>
    </source>
</evidence>
<evidence type="ECO:0000256" key="2">
    <source>
        <dbReference type="ARBA" id="ARBA00015816"/>
    </source>
</evidence>
<dbReference type="RefSeq" id="WP_207223462.1">
    <property type="nucleotide sequence ID" value="NZ_SHKL01000001.1"/>
</dbReference>
<dbReference type="InterPro" id="IPR005805">
    <property type="entry name" value="Rieske_Fe-S_prot_C"/>
</dbReference>
<evidence type="ECO:0000256" key="7">
    <source>
        <dbReference type="ARBA" id="ARBA00023157"/>
    </source>
</evidence>
<dbReference type="InterPro" id="IPR036922">
    <property type="entry name" value="Rieske_2Fe-2S_sf"/>
</dbReference>
<evidence type="ECO:0000313" key="13">
    <source>
        <dbReference type="Proteomes" id="UP000291591"/>
    </source>
</evidence>
<dbReference type="PRINTS" id="PR00162">
    <property type="entry name" value="RIESKE"/>
</dbReference>
<dbReference type="PROSITE" id="PS51318">
    <property type="entry name" value="TAT"/>
    <property type="match status" value="1"/>
</dbReference>
<dbReference type="PANTHER" id="PTHR10134">
    <property type="entry name" value="CYTOCHROME B-C1 COMPLEX SUBUNIT RIESKE, MITOCHONDRIAL"/>
    <property type="match status" value="1"/>
</dbReference>
<keyword evidence="5" id="KW-0408">Iron</keyword>
<dbReference type="GO" id="GO:0046872">
    <property type="term" value="F:metal ion binding"/>
    <property type="evidence" value="ECO:0007669"/>
    <property type="project" value="UniProtKB-KW"/>
</dbReference>
<feature type="region of interest" description="Disordered" evidence="10">
    <location>
        <begin position="1"/>
        <end position="24"/>
    </location>
</feature>
<proteinExistence type="predicted"/>
<name>A0A4Q7UX74_PSEST</name>
<dbReference type="Pfam" id="PF00355">
    <property type="entry name" value="Rieske"/>
    <property type="match status" value="1"/>
</dbReference>
<dbReference type="GO" id="GO:0051537">
    <property type="term" value="F:2 iron, 2 sulfur cluster binding"/>
    <property type="evidence" value="ECO:0007669"/>
    <property type="project" value="UniProtKB-KW"/>
</dbReference>